<reference evidence="3 4" key="1">
    <citation type="journal article" date="2014" name="Nat. Commun.">
        <title>Molecular traces of alternative social organization in a termite genome.</title>
        <authorList>
            <person name="Terrapon N."/>
            <person name="Li C."/>
            <person name="Robertson H.M."/>
            <person name="Ji L."/>
            <person name="Meng X."/>
            <person name="Booth W."/>
            <person name="Chen Z."/>
            <person name="Childers C.P."/>
            <person name="Glastad K.M."/>
            <person name="Gokhale K."/>
            <person name="Gowin J."/>
            <person name="Gronenberg W."/>
            <person name="Hermansen R.A."/>
            <person name="Hu H."/>
            <person name="Hunt B.G."/>
            <person name="Huylmans A.K."/>
            <person name="Khalil S.M."/>
            <person name="Mitchell R.D."/>
            <person name="Munoz-Torres M.C."/>
            <person name="Mustard J.A."/>
            <person name="Pan H."/>
            <person name="Reese J.T."/>
            <person name="Scharf M.E."/>
            <person name="Sun F."/>
            <person name="Vogel H."/>
            <person name="Xiao J."/>
            <person name="Yang W."/>
            <person name="Yang Z."/>
            <person name="Yang Z."/>
            <person name="Zhou J."/>
            <person name="Zhu J."/>
            <person name="Brent C.S."/>
            <person name="Elsik C.G."/>
            <person name="Goodisman M.A."/>
            <person name="Liberles D.A."/>
            <person name="Roe R.M."/>
            <person name="Vargo E.L."/>
            <person name="Vilcinskas A."/>
            <person name="Wang J."/>
            <person name="Bornberg-Bauer E."/>
            <person name="Korb J."/>
            <person name="Zhang G."/>
            <person name="Liebig J."/>
        </authorList>
    </citation>
    <scope>NUCLEOTIDE SEQUENCE [LARGE SCALE GENOMIC DNA]</scope>
    <source>
        <tissue evidence="3">Whole organism</tissue>
    </source>
</reference>
<dbReference type="Proteomes" id="UP000027135">
    <property type="component" value="Unassembled WGS sequence"/>
</dbReference>
<feature type="chain" id="PRO_5001648116" evidence="1">
    <location>
        <begin position="20"/>
        <end position="237"/>
    </location>
</feature>
<protein>
    <submittedName>
        <fullName evidence="3">Hemolymph lipopolysaccharide-binding protein</fullName>
    </submittedName>
</protein>
<dbReference type="PROSITE" id="PS50041">
    <property type="entry name" value="C_TYPE_LECTIN_2"/>
    <property type="match status" value="1"/>
</dbReference>
<evidence type="ECO:0000259" key="2">
    <source>
        <dbReference type="PROSITE" id="PS50041"/>
    </source>
</evidence>
<dbReference type="FunCoup" id="A0A067RDC0">
    <property type="interactions" value="48"/>
</dbReference>
<dbReference type="AlphaFoldDB" id="A0A067RDC0"/>
<dbReference type="Gene3D" id="3.10.100.10">
    <property type="entry name" value="Mannose-Binding Protein A, subunit A"/>
    <property type="match status" value="1"/>
</dbReference>
<evidence type="ECO:0000256" key="1">
    <source>
        <dbReference type="SAM" id="SignalP"/>
    </source>
</evidence>
<gene>
    <name evidence="3" type="ORF">L798_02700</name>
</gene>
<feature type="signal peptide" evidence="1">
    <location>
        <begin position="1"/>
        <end position="19"/>
    </location>
</feature>
<dbReference type="InterPro" id="IPR016186">
    <property type="entry name" value="C-type_lectin-like/link_sf"/>
</dbReference>
<evidence type="ECO:0000313" key="3">
    <source>
        <dbReference type="EMBL" id="KDR21757.1"/>
    </source>
</evidence>
<keyword evidence="4" id="KW-1185">Reference proteome</keyword>
<evidence type="ECO:0000313" key="4">
    <source>
        <dbReference type="Proteomes" id="UP000027135"/>
    </source>
</evidence>
<dbReference type="eggNOG" id="ENOG502SFHR">
    <property type="taxonomic scope" value="Eukaryota"/>
</dbReference>
<dbReference type="InParanoid" id="A0A067RDC0"/>
<sequence>MWLHRRVASSIVLLWCVAASTELQCSPQALAFRFSINSQRNKTGQWNAQVKLEHEAGNKEVRPWEVEVDHSTAKCGNVESVVIIVTIRGTPHMDISSRNTLAPGYELIPGLGGYKFHNEVKTWAEAREICVQEDAHLVIINSQREANALLHFWVPHPKIFNDWRNDWAHIGFHDQYVEGEYVTIFNDPLNSTGYAVWTTNQPDGRVTENCGVANRGSSTLADVGCGVQLPFFCEQEL</sequence>
<dbReference type="Pfam" id="PF00059">
    <property type="entry name" value="Lectin_C"/>
    <property type="match status" value="1"/>
</dbReference>
<organism evidence="3 4">
    <name type="scientific">Zootermopsis nevadensis</name>
    <name type="common">Dampwood termite</name>
    <dbReference type="NCBI Taxonomy" id="136037"/>
    <lineage>
        <taxon>Eukaryota</taxon>
        <taxon>Metazoa</taxon>
        <taxon>Ecdysozoa</taxon>
        <taxon>Arthropoda</taxon>
        <taxon>Hexapoda</taxon>
        <taxon>Insecta</taxon>
        <taxon>Pterygota</taxon>
        <taxon>Neoptera</taxon>
        <taxon>Polyneoptera</taxon>
        <taxon>Dictyoptera</taxon>
        <taxon>Blattodea</taxon>
        <taxon>Blattoidea</taxon>
        <taxon>Termitoidae</taxon>
        <taxon>Termopsidae</taxon>
        <taxon>Zootermopsis</taxon>
    </lineage>
</organism>
<dbReference type="InterPro" id="IPR016187">
    <property type="entry name" value="CTDL_fold"/>
</dbReference>
<proteinExistence type="predicted"/>
<dbReference type="OMA" id="ENCGVAN"/>
<accession>A0A067RDC0</accession>
<dbReference type="EMBL" id="KK852541">
    <property type="protein sequence ID" value="KDR21757.1"/>
    <property type="molecule type" value="Genomic_DNA"/>
</dbReference>
<dbReference type="SUPFAM" id="SSF56436">
    <property type="entry name" value="C-type lectin-like"/>
    <property type="match status" value="1"/>
</dbReference>
<dbReference type="CDD" id="cd00037">
    <property type="entry name" value="CLECT"/>
    <property type="match status" value="1"/>
</dbReference>
<dbReference type="SMART" id="SM00034">
    <property type="entry name" value="CLECT"/>
    <property type="match status" value="1"/>
</dbReference>
<dbReference type="InterPro" id="IPR050111">
    <property type="entry name" value="C-type_lectin/snaclec_domain"/>
</dbReference>
<feature type="domain" description="C-type lectin" evidence="2">
    <location>
        <begin position="114"/>
        <end position="234"/>
    </location>
</feature>
<name>A0A067RDC0_ZOONE</name>
<dbReference type="InterPro" id="IPR001304">
    <property type="entry name" value="C-type_lectin-like"/>
</dbReference>
<keyword evidence="1" id="KW-0732">Signal</keyword>
<dbReference type="PANTHER" id="PTHR22803">
    <property type="entry name" value="MANNOSE, PHOSPHOLIPASE, LECTIN RECEPTOR RELATED"/>
    <property type="match status" value="1"/>
</dbReference>